<dbReference type="Proteomes" id="UP001552299">
    <property type="component" value="Unassembled WGS sequence"/>
</dbReference>
<evidence type="ECO:0000313" key="1">
    <source>
        <dbReference type="EMBL" id="KAL0922651.1"/>
    </source>
</evidence>
<gene>
    <name evidence="1" type="ORF">M5K25_006653</name>
</gene>
<comment type="caution">
    <text evidence="1">The sequence shown here is derived from an EMBL/GenBank/DDBJ whole genome shotgun (WGS) entry which is preliminary data.</text>
</comment>
<evidence type="ECO:0000313" key="2">
    <source>
        <dbReference type="Proteomes" id="UP001552299"/>
    </source>
</evidence>
<dbReference type="AlphaFoldDB" id="A0ABD0VDD3"/>
<name>A0ABD0VDD3_DENTH</name>
<keyword evidence="2" id="KW-1185">Reference proteome</keyword>
<accession>A0ABD0VDD3</accession>
<sequence length="103" mass="11622">MVYELFVHEPVGGVRKRRSSPALMNLHCLCLLSCSTESNMQGIEVFRLWMCSLSTGSLHFIVLHIFMPASKNFISRAISYVNRHPEAIPSPSLLVLVHQVLDI</sequence>
<dbReference type="EMBL" id="JANQDX010000006">
    <property type="protein sequence ID" value="KAL0922651.1"/>
    <property type="molecule type" value="Genomic_DNA"/>
</dbReference>
<proteinExistence type="predicted"/>
<protein>
    <submittedName>
        <fullName evidence="1">Uncharacterized protein</fullName>
    </submittedName>
</protein>
<organism evidence="1 2">
    <name type="scientific">Dendrobium thyrsiflorum</name>
    <name type="common">Pinecone-like raceme dendrobium</name>
    <name type="synonym">Orchid</name>
    <dbReference type="NCBI Taxonomy" id="117978"/>
    <lineage>
        <taxon>Eukaryota</taxon>
        <taxon>Viridiplantae</taxon>
        <taxon>Streptophyta</taxon>
        <taxon>Embryophyta</taxon>
        <taxon>Tracheophyta</taxon>
        <taxon>Spermatophyta</taxon>
        <taxon>Magnoliopsida</taxon>
        <taxon>Liliopsida</taxon>
        <taxon>Asparagales</taxon>
        <taxon>Orchidaceae</taxon>
        <taxon>Epidendroideae</taxon>
        <taxon>Malaxideae</taxon>
        <taxon>Dendrobiinae</taxon>
        <taxon>Dendrobium</taxon>
    </lineage>
</organism>
<reference evidence="1 2" key="1">
    <citation type="journal article" date="2024" name="Plant Biotechnol. J.">
        <title>Dendrobium thyrsiflorum genome and its molecular insights into genes involved in important horticultural traits.</title>
        <authorList>
            <person name="Chen B."/>
            <person name="Wang J.Y."/>
            <person name="Zheng P.J."/>
            <person name="Li K.L."/>
            <person name="Liang Y.M."/>
            <person name="Chen X.F."/>
            <person name="Zhang C."/>
            <person name="Zhao X."/>
            <person name="He X."/>
            <person name="Zhang G.Q."/>
            <person name="Liu Z.J."/>
            <person name="Xu Q."/>
        </authorList>
    </citation>
    <scope>NUCLEOTIDE SEQUENCE [LARGE SCALE GENOMIC DNA]</scope>
    <source>
        <strain evidence="1">GZMU011</strain>
    </source>
</reference>